<sequence>MSPAPLFPPLDDADWPDRLDHLRDSFATRLDVYRTMAHRPDLLAAWAPLRDHVVVKTALGAELSEIAILRIGHRAGSRYEWAHHVVRARALDMPDARIASVAGPLDGMATDDAVIAGAVDRLFDHQGLRPEDAEAVRALVGTDGLFDLIATFGFYMTLAALLKTAGTPVDADVAAALEARPFNPSVP</sequence>
<gene>
    <name evidence="2" type="ORF">RISW2_12855</name>
</gene>
<dbReference type="RefSeq" id="WP_043766353.1">
    <property type="nucleotide sequence ID" value="NZ_JAME01000003.1"/>
</dbReference>
<evidence type="ECO:0000313" key="2">
    <source>
        <dbReference type="EMBL" id="ETX30551.1"/>
    </source>
</evidence>
<dbReference type="EMBL" id="JAME01000003">
    <property type="protein sequence ID" value="ETX30551.1"/>
    <property type="molecule type" value="Genomic_DNA"/>
</dbReference>
<dbReference type="PANTHER" id="PTHR34846:SF11">
    <property type="entry name" value="4-CARBOXYMUCONOLACTONE DECARBOXYLASE FAMILY PROTEIN (AFU_ORTHOLOGUE AFUA_6G11590)"/>
    <property type="match status" value="1"/>
</dbReference>
<dbReference type="STRING" id="1449351.RISW2_12855"/>
<dbReference type="Gene3D" id="1.20.1290.10">
    <property type="entry name" value="AhpD-like"/>
    <property type="match status" value="1"/>
</dbReference>
<evidence type="ECO:0000313" key="3">
    <source>
        <dbReference type="Proteomes" id="UP000023430"/>
    </source>
</evidence>
<name>X7FES8_9RHOB</name>
<proteinExistence type="predicted"/>
<evidence type="ECO:0000259" key="1">
    <source>
        <dbReference type="Pfam" id="PF02627"/>
    </source>
</evidence>
<dbReference type="InterPro" id="IPR029032">
    <property type="entry name" value="AhpD-like"/>
</dbReference>
<keyword evidence="3" id="KW-1185">Reference proteome</keyword>
<feature type="domain" description="Carboxymuconolactone decarboxylase-like" evidence="1">
    <location>
        <begin position="40"/>
        <end position="113"/>
    </location>
</feature>
<dbReference type="OrthoDB" id="4704294at2"/>
<dbReference type="Proteomes" id="UP000023430">
    <property type="component" value="Unassembled WGS sequence"/>
</dbReference>
<dbReference type="eggNOG" id="COG2128">
    <property type="taxonomic scope" value="Bacteria"/>
</dbReference>
<accession>X7FES8</accession>
<protein>
    <submittedName>
        <fullName evidence="2">Carboxymuconolactone decarboxylase</fullName>
    </submittedName>
</protein>
<dbReference type="AlphaFoldDB" id="X7FES8"/>
<dbReference type="GO" id="GO:0051920">
    <property type="term" value="F:peroxiredoxin activity"/>
    <property type="evidence" value="ECO:0007669"/>
    <property type="project" value="InterPro"/>
</dbReference>
<comment type="caution">
    <text evidence="2">The sequence shown here is derived from an EMBL/GenBank/DDBJ whole genome shotgun (WGS) entry which is preliminary data.</text>
</comment>
<organism evidence="2 3">
    <name type="scientific">Roseivivax isoporae LMG 25204</name>
    <dbReference type="NCBI Taxonomy" id="1449351"/>
    <lineage>
        <taxon>Bacteria</taxon>
        <taxon>Pseudomonadati</taxon>
        <taxon>Pseudomonadota</taxon>
        <taxon>Alphaproteobacteria</taxon>
        <taxon>Rhodobacterales</taxon>
        <taxon>Roseobacteraceae</taxon>
        <taxon>Roseivivax</taxon>
    </lineage>
</organism>
<dbReference type="Pfam" id="PF02627">
    <property type="entry name" value="CMD"/>
    <property type="match status" value="1"/>
</dbReference>
<dbReference type="SUPFAM" id="SSF69118">
    <property type="entry name" value="AhpD-like"/>
    <property type="match status" value="1"/>
</dbReference>
<dbReference type="InterPro" id="IPR003779">
    <property type="entry name" value="CMD-like"/>
</dbReference>
<reference evidence="2 3" key="1">
    <citation type="submission" date="2014-01" db="EMBL/GenBank/DDBJ databases">
        <title>Roseivivax isoporae LMG 25204 Genome Sequencing.</title>
        <authorList>
            <person name="Lai Q."/>
            <person name="Li G."/>
            <person name="Shao Z."/>
        </authorList>
    </citation>
    <scope>NUCLEOTIDE SEQUENCE [LARGE SCALE GENOMIC DNA]</scope>
    <source>
        <strain evidence="2 3">LMG 25204</strain>
    </source>
</reference>
<dbReference type="PANTHER" id="PTHR34846">
    <property type="entry name" value="4-CARBOXYMUCONOLACTONE DECARBOXYLASE FAMILY PROTEIN (AFU_ORTHOLOGUE AFUA_6G11590)"/>
    <property type="match status" value="1"/>
</dbReference>